<dbReference type="KEGG" id="ngk:NGK_p0001"/>
<sequence length="41" mass="4528">MVQVVTHACKDAHDFGRELEFDGFFVGCFAIFQNPLPNVAG</sequence>
<gene>
    <name evidence="1" type="ordered locus">NGK_p0001</name>
</gene>
<dbReference type="AlphaFoldDB" id="B4RRF6"/>
<geneLocation type="plasmid" evidence="1 2">
    <name>pNGK</name>
</geneLocation>
<evidence type="ECO:0000313" key="1">
    <source>
        <dbReference type="EMBL" id="ACF31366.1"/>
    </source>
</evidence>
<organism evidence="1 2">
    <name type="scientific">Neisseria gonorrhoeae (strain NCCP11945)</name>
    <dbReference type="NCBI Taxonomy" id="521006"/>
    <lineage>
        <taxon>Bacteria</taxon>
        <taxon>Pseudomonadati</taxon>
        <taxon>Pseudomonadota</taxon>
        <taxon>Betaproteobacteria</taxon>
        <taxon>Neisseriales</taxon>
        <taxon>Neisseriaceae</taxon>
        <taxon>Neisseria</taxon>
    </lineage>
</organism>
<dbReference type="Proteomes" id="UP000002564">
    <property type="component" value="Plasmid pNGK"/>
</dbReference>
<name>B4RRF6_NEIG2</name>
<reference evidence="1 2" key="1">
    <citation type="journal article" date="2008" name="J. Bacteriol.">
        <title>Complete genome sequence of Neisseria gonorrhoeae NCCP11945.</title>
        <authorList>
            <person name="Chung G.T."/>
            <person name="Yoo J.S."/>
            <person name="Oh H.B."/>
            <person name="Lee Y.S."/>
            <person name="Cha S.H."/>
            <person name="Kim S.J."/>
            <person name="Yoo C.K."/>
        </authorList>
    </citation>
    <scope>NUCLEOTIDE SEQUENCE [LARGE SCALE GENOMIC DNA]</scope>
    <source>
        <strain evidence="2">NCCP11945</strain>
        <plasmid evidence="1 2">pNGK</plasmid>
    </source>
</reference>
<dbReference type="HOGENOM" id="CLU_3273199_0_0_4"/>
<evidence type="ECO:0000313" key="2">
    <source>
        <dbReference type="Proteomes" id="UP000002564"/>
    </source>
</evidence>
<proteinExistence type="predicted"/>
<accession>B4RRF6</accession>
<dbReference type="EMBL" id="CP001051">
    <property type="protein sequence ID" value="ACF31366.1"/>
    <property type="molecule type" value="Genomic_DNA"/>
</dbReference>
<keyword evidence="1" id="KW-0614">Plasmid</keyword>
<protein>
    <submittedName>
        <fullName evidence="1">Uncharacterized protein</fullName>
    </submittedName>
</protein>